<proteinExistence type="predicted"/>
<accession>A0ABM8VXY2</accession>
<organism evidence="1 2">
    <name type="scientific">Gigaspora margarita</name>
    <dbReference type="NCBI Taxonomy" id="4874"/>
    <lineage>
        <taxon>Eukaryota</taxon>
        <taxon>Fungi</taxon>
        <taxon>Fungi incertae sedis</taxon>
        <taxon>Mucoromycota</taxon>
        <taxon>Glomeromycotina</taxon>
        <taxon>Glomeromycetes</taxon>
        <taxon>Diversisporales</taxon>
        <taxon>Gigasporaceae</taxon>
        <taxon>Gigaspora</taxon>
    </lineage>
</organism>
<protein>
    <submittedName>
        <fullName evidence="1">20341_t:CDS:1</fullName>
    </submittedName>
</protein>
<dbReference type="EMBL" id="CAJVQB010000206">
    <property type="protein sequence ID" value="CAG8474685.1"/>
    <property type="molecule type" value="Genomic_DNA"/>
</dbReference>
<gene>
    <name evidence="1" type="ORF">GMARGA_LOCUS946</name>
</gene>
<name>A0ABM8VXY2_GIGMA</name>
<comment type="caution">
    <text evidence="1">The sequence shown here is derived from an EMBL/GenBank/DDBJ whole genome shotgun (WGS) entry which is preliminary data.</text>
</comment>
<evidence type="ECO:0000313" key="2">
    <source>
        <dbReference type="Proteomes" id="UP000789901"/>
    </source>
</evidence>
<sequence>MWDVVKLVNAIYLTVNVIENCLSTIQYNLENTQLKYSDG</sequence>
<dbReference type="Proteomes" id="UP000789901">
    <property type="component" value="Unassembled WGS sequence"/>
</dbReference>
<evidence type="ECO:0000313" key="1">
    <source>
        <dbReference type="EMBL" id="CAG8474685.1"/>
    </source>
</evidence>
<reference evidence="1 2" key="1">
    <citation type="submission" date="2021-06" db="EMBL/GenBank/DDBJ databases">
        <authorList>
            <person name="Kallberg Y."/>
            <person name="Tangrot J."/>
            <person name="Rosling A."/>
        </authorList>
    </citation>
    <scope>NUCLEOTIDE SEQUENCE [LARGE SCALE GENOMIC DNA]</scope>
    <source>
        <strain evidence="1 2">120-4 pot B 10/14</strain>
    </source>
</reference>
<keyword evidence="2" id="KW-1185">Reference proteome</keyword>